<proteinExistence type="predicted"/>
<sequence>MRLPFFRKKENKNLPKYGAGSHKHLRDGNTSKLSLQQLKKIRLPKIGRKQYKFRYVSILYILIVLLFLGTLYVLFISDVFKVKKIVIESANIDIKESVERAYLNSNIFFLPVTEVEHYVSDNIKFSKQIFVRKIYPDELEVKVKEVTPKFYYLDFHQYALFDEENNVIELEAIPSSLEFSAEEQKWLAGELDTESLFIQERYFESLSEDEISNFDWSKVPLEIKQNLVAQVETQVQQKIYNYFATQETFLKQQLGEYPIIKFYGYSDAEDVISGSKIISQSLKLTEDLSKIIQDYVINIVWKNTFRAEVTLPDGKIIIFGEVPDSSIEDQIKNFIILYNSSEYGQQNIFDLRSTNFSGRK</sequence>
<accession>A0A955IB13</accession>
<keyword evidence="1" id="KW-1133">Transmembrane helix</keyword>
<organism evidence="2 3">
    <name type="scientific">Candidatus Dojkabacteria bacterium</name>
    <dbReference type="NCBI Taxonomy" id="2099670"/>
    <lineage>
        <taxon>Bacteria</taxon>
        <taxon>Candidatus Dojkabacteria</taxon>
    </lineage>
</organism>
<comment type="caution">
    <text evidence="2">The sequence shown here is derived from an EMBL/GenBank/DDBJ whole genome shotgun (WGS) entry which is preliminary data.</text>
</comment>
<evidence type="ECO:0000313" key="2">
    <source>
        <dbReference type="EMBL" id="MCA9380937.1"/>
    </source>
</evidence>
<protein>
    <recommendedName>
        <fullName evidence="4">FtsQ-type POTRA domain-containing protein</fullName>
    </recommendedName>
</protein>
<evidence type="ECO:0000313" key="3">
    <source>
        <dbReference type="Proteomes" id="UP000775877"/>
    </source>
</evidence>
<reference evidence="2" key="2">
    <citation type="journal article" date="2021" name="Microbiome">
        <title>Successional dynamics and alternative stable states in a saline activated sludge microbial community over 9 years.</title>
        <authorList>
            <person name="Wang Y."/>
            <person name="Ye J."/>
            <person name="Ju F."/>
            <person name="Liu L."/>
            <person name="Boyd J.A."/>
            <person name="Deng Y."/>
            <person name="Parks D.H."/>
            <person name="Jiang X."/>
            <person name="Yin X."/>
            <person name="Woodcroft B.J."/>
            <person name="Tyson G.W."/>
            <person name="Hugenholtz P."/>
            <person name="Polz M.F."/>
            <person name="Zhang T."/>
        </authorList>
    </citation>
    <scope>NUCLEOTIDE SEQUENCE</scope>
    <source>
        <strain evidence="2">HKST-UBA13</strain>
    </source>
</reference>
<keyword evidence="1" id="KW-0812">Transmembrane</keyword>
<name>A0A955IB13_9BACT</name>
<gene>
    <name evidence="2" type="ORF">KC678_01605</name>
</gene>
<reference evidence="2" key="1">
    <citation type="submission" date="2020-04" db="EMBL/GenBank/DDBJ databases">
        <authorList>
            <person name="Zhang T."/>
        </authorList>
    </citation>
    <scope>NUCLEOTIDE SEQUENCE</scope>
    <source>
        <strain evidence="2">HKST-UBA13</strain>
    </source>
</reference>
<evidence type="ECO:0000256" key="1">
    <source>
        <dbReference type="SAM" id="Phobius"/>
    </source>
</evidence>
<dbReference type="EMBL" id="JAGQLJ010000033">
    <property type="protein sequence ID" value="MCA9380937.1"/>
    <property type="molecule type" value="Genomic_DNA"/>
</dbReference>
<dbReference type="AlphaFoldDB" id="A0A955IB13"/>
<keyword evidence="1" id="KW-0472">Membrane</keyword>
<evidence type="ECO:0008006" key="4">
    <source>
        <dbReference type="Google" id="ProtNLM"/>
    </source>
</evidence>
<feature type="transmembrane region" description="Helical" evidence="1">
    <location>
        <begin position="55"/>
        <end position="75"/>
    </location>
</feature>
<dbReference type="Proteomes" id="UP000775877">
    <property type="component" value="Unassembled WGS sequence"/>
</dbReference>